<organism evidence="1 2">
    <name type="scientific">Carya illinoinensis</name>
    <name type="common">Pecan</name>
    <dbReference type="NCBI Taxonomy" id="32201"/>
    <lineage>
        <taxon>Eukaryota</taxon>
        <taxon>Viridiplantae</taxon>
        <taxon>Streptophyta</taxon>
        <taxon>Embryophyta</taxon>
        <taxon>Tracheophyta</taxon>
        <taxon>Spermatophyta</taxon>
        <taxon>Magnoliopsida</taxon>
        <taxon>eudicotyledons</taxon>
        <taxon>Gunneridae</taxon>
        <taxon>Pentapetalae</taxon>
        <taxon>rosids</taxon>
        <taxon>fabids</taxon>
        <taxon>Fagales</taxon>
        <taxon>Juglandaceae</taxon>
        <taxon>Carya</taxon>
    </lineage>
</organism>
<dbReference type="EMBL" id="CM031840">
    <property type="protein sequence ID" value="KAG6672481.1"/>
    <property type="molecule type" value="Genomic_DNA"/>
</dbReference>
<dbReference type="InterPro" id="IPR052957">
    <property type="entry name" value="Auxin_embryo_med"/>
</dbReference>
<reference evidence="1" key="1">
    <citation type="submission" date="2021-01" db="EMBL/GenBank/DDBJ databases">
        <authorList>
            <person name="Lovell J.T."/>
            <person name="Bentley N."/>
            <person name="Bhattarai G."/>
            <person name="Jenkins J.W."/>
            <person name="Sreedasyam A."/>
            <person name="Alarcon Y."/>
            <person name="Bock C."/>
            <person name="Boston L."/>
            <person name="Carlson J."/>
            <person name="Cervantes K."/>
            <person name="Clermont K."/>
            <person name="Krom N."/>
            <person name="Kubenka K."/>
            <person name="Mamidi S."/>
            <person name="Mattison C."/>
            <person name="Monteros M."/>
            <person name="Pisani C."/>
            <person name="Plott C."/>
            <person name="Rajasekar S."/>
            <person name="Rhein H.S."/>
            <person name="Rohla C."/>
            <person name="Song M."/>
            <person name="Hilaire R.S."/>
            <person name="Shu S."/>
            <person name="Wells L."/>
            <person name="Wang X."/>
            <person name="Webber J."/>
            <person name="Heerema R.J."/>
            <person name="Klein P."/>
            <person name="Conner P."/>
            <person name="Grauke L."/>
            <person name="Grimwood J."/>
            <person name="Schmutz J."/>
            <person name="Randall J.J."/>
        </authorList>
    </citation>
    <scope>NUCLEOTIDE SEQUENCE</scope>
    <source>
        <tissue evidence="1">Leaf</tissue>
    </source>
</reference>
<accession>A0A922A4Z5</accession>
<protein>
    <submittedName>
        <fullName evidence="1">Uncharacterized protein</fullName>
    </submittedName>
</protein>
<gene>
    <name evidence="1" type="ORF">I3842_16G059100</name>
</gene>
<dbReference type="PANTHER" id="PTHR32387:SF3">
    <property type="entry name" value="ATP_DNA BINDING PROTEIN"/>
    <property type="match status" value="1"/>
</dbReference>
<dbReference type="AlphaFoldDB" id="A0A922A4Z5"/>
<dbReference type="Proteomes" id="UP000811246">
    <property type="component" value="Chromosome 16"/>
</dbReference>
<evidence type="ECO:0000313" key="1">
    <source>
        <dbReference type="EMBL" id="KAG6672481.1"/>
    </source>
</evidence>
<evidence type="ECO:0000313" key="2">
    <source>
        <dbReference type="Proteomes" id="UP000811246"/>
    </source>
</evidence>
<proteinExistence type="predicted"/>
<sequence>MEVERRHEAIKGLLNMTFLETVEPITVNYTLSLSSGENVGLKASQMIRWDREASKFFAQKLDRSSGYKNMIEYATYFSQAISEGLLWENSDHIGALFELINLCFILEYNEEAVEFVMKTKNMQIFKEDEEFLASIFL</sequence>
<dbReference type="PANTHER" id="PTHR32387">
    <property type="entry name" value="WU:FJ29H11"/>
    <property type="match status" value="1"/>
</dbReference>
<comment type="caution">
    <text evidence="1">The sequence shown here is derived from an EMBL/GenBank/DDBJ whole genome shotgun (WGS) entry which is preliminary data.</text>
</comment>
<name>A0A922A4Z5_CARIL</name>